<feature type="region of interest" description="Disordered" evidence="2">
    <location>
        <begin position="313"/>
        <end position="353"/>
    </location>
</feature>
<sequence length="353" mass="36550">MCREARLSVIGADVGGSSALLASPLHRRFLLEVRELAVLGWPQTVTSVVGFAPRIFLLSAVAHLPEGELLVGAAGIGSMVCNVSQLMLIRSSTFGAAPGWECTLFVASGLCGGGAAACAVTAAIPICTTVFVCEFLLVFGWGLAACNRIGNLLGEGKGQEARFSGGVALVAASLSSITLAAVVVSNRRRIATFFVEGESEEAAAVLETTVSLMPVTTLYSVLATLAPGWSQQVLFGLGADLRAPATLNIFAFFAVGVPGGSLLAYRFGMGVQGIWLGLVAAIGLVVVGQHAHLARTTDWPEMARVARARALQREGAEATEGDAVALARAKEPPDPKRDGDDGLETLGTQCSRL</sequence>
<dbReference type="HOGENOM" id="CLU_786261_0_0_1"/>
<accession>A0A0D3JQ24</accession>
<organism evidence="4 5">
    <name type="scientific">Emiliania huxleyi (strain CCMP1516)</name>
    <dbReference type="NCBI Taxonomy" id="280463"/>
    <lineage>
        <taxon>Eukaryota</taxon>
        <taxon>Haptista</taxon>
        <taxon>Haptophyta</taxon>
        <taxon>Prymnesiophyceae</taxon>
        <taxon>Isochrysidales</taxon>
        <taxon>Noelaerhabdaceae</taxon>
        <taxon>Emiliania</taxon>
    </lineage>
</organism>
<dbReference type="GO" id="GO:0042910">
    <property type="term" value="F:xenobiotic transmembrane transporter activity"/>
    <property type="evidence" value="ECO:0007669"/>
    <property type="project" value="InterPro"/>
</dbReference>
<dbReference type="STRING" id="2903.R1EXM3"/>
<evidence type="ECO:0000256" key="1">
    <source>
        <dbReference type="ARBA" id="ARBA00010199"/>
    </source>
</evidence>
<feature type="transmembrane region" description="Helical" evidence="3">
    <location>
        <begin position="110"/>
        <end position="143"/>
    </location>
</feature>
<evidence type="ECO:0000313" key="4">
    <source>
        <dbReference type="EnsemblProtists" id="EOD25609"/>
    </source>
</evidence>
<feature type="transmembrane region" description="Helical" evidence="3">
    <location>
        <begin position="274"/>
        <end position="294"/>
    </location>
</feature>
<comment type="similarity">
    <text evidence="1">Belongs to the multi antimicrobial extrusion (MATE) (TC 2.A.66.1) family.</text>
</comment>
<feature type="transmembrane region" description="Helical" evidence="3">
    <location>
        <begin position="163"/>
        <end position="184"/>
    </location>
</feature>
<dbReference type="RefSeq" id="XP_005778038.1">
    <property type="nucleotide sequence ID" value="XM_005777981.1"/>
</dbReference>
<dbReference type="KEGG" id="ehx:EMIHUDRAFT_115413"/>
<evidence type="ECO:0000313" key="5">
    <source>
        <dbReference type="Proteomes" id="UP000013827"/>
    </source>
</evidence>
<keyword evidence="5" id="KW-1185">Reference proteome</keyword>
<dbReference type="PANTHER" id="PTHR11206">
    <property type="entry name" value="MULTIDRUG RESISTANCE PROTEIN"/>
    <property type="match status" value="1"/>
</dbReference>
<dbReference type="GO" id="GO:0016020">
    <property type="term" value="C:membrane"/>
    <property type="evidence" value="ECO:0007669"/>
    <property type="project" value="InterPro"/>
</dbReference>
<dbReference type="InterPro" id="IPR002528">
    <property type="entry name" value="MATE_fam"/>
</dbReference>
<dbReference type="GeneID" id="17271155"/>
<keyword evidence="3" id="KW-0472">Membrane</keyword>
<dbReference type="EnsemblProtists" id="EOD25609">
    <property type="protein sequence ID" value="EOD25609"/>
    <property type="gene ID" value="EMIHUDRAFT_115413"/>
</dbReference>
<reference evidence="4" key="2">
    <citation type="submission" date="2024-10" db="UniProtKB">
        <authorList>
            <consortium name="EnsemblProtists"/>
        </authorList>
    </citation>
    <scope>IDENTIFICATION</scope>
</reference>
<dbReference type="PaxDb" id="2903-EOD25609"/>
<dbReference type="Proteomes" id="UP000013827">
    <property type="component" value="Unassembled WGS sequence"/>
</dbReference>
<protein>
    <submittedName>
        <fullName evidence="4">Uncharacterized protein</fullName>
    </submittedName>
</protein>
<reference evidence="5" key="1">
    <citation type="journal article" date="2013" name="Nature">
        <title>Pan genome of the phytoplankton Emiliania underpins its global distribution.</title>
        <authorList>
            <person name="Read B.A."/>
            <person name="Kegel J."/>
            <person name="Klute M.J."/>
            <person name="Kuo A."/>
            <person name="Lefebvre S.C."/>
            <person name="Maumus F."/>
            <person name="Mayer C."/>
            <person name="Miller J."/>
            <person name="Monier A."/>
            <person name="Salamov A."/>
            <person name="Young J."/>
            <person name="Aguilar M."/>
            <person name="Claverie J.M."/>
            <person name="Frickenhaus S."/>
            <person name="Gonzalez K."/>
            <person name="Herman E.K."/>
            <person name="Lin Y.C."/>
            <person name="Napier J."/>
            <person name="Ogata H."/>
            <person name="Sarno A.F."/>
            <person name="Shmutz J."/>
            <person name="Schroeder D."/>
            <person name="de Vargas C."/>
            <person name="Verret F."/>
            <person name="von Dassow P."/>
            <person name="Valentin K."/>
            <person name="Van de Peer Y."/>
            <person name="Wheeler G."/>
            <person name="Dacks J.B."/>
            <person name="Delwiche C.F."/>
            <person name="Dyhrman S.T."/>
            <person name="Glockner G."/>
            <person name="John U."/>
            <person name="Richards T."/>
            <person name="Worden A.Z."/>
            <person name="Zhang X."/>
            <person name="Grigoriev I.V."/>
            <person name="Allen A.E."/>
            <person name="Bidle K."/>
            <person name="Borodovsky M."/>
            <person name="Bowler C."/>
            <person name="Brownlee C."/>
            <person name="Cock J.M."/>
            <person name="Elias M."/>
            <person name="Gladyshev V.N."/>
            <person name="Groth M."/>
            <person name="Guda C."/>
            <person name="Hadaegh A."/>
            <person name="Iglesias-Rodriguez M.D."/>
            <person name="Jenkins J."/>
            <person name="Jones B.M."/>
            <person name="Lawson T."/>
            <person name="Leese F."/>
            <person name="Lindquist E."/>
            <person name="Lobanov A."/>
            <person name="Lomsadze A."/>
            <person name="Malik S.B."/>
            <person name="Marsh M.E."/>
            <person name="Mackinder L."/>
            <person name="Mock T."/>
            <person name="Mueller-Roeber B."/>
            <person name="Pagarete A."/>
            <person name="Parker M."/>
            <person name="Probert I."/>
            <person name="Quesneville H."/>
            <person name="Raines C."/>
            <person name="Rensing S.A."/>
            <person name="Riano-Pachon D.M."/>
            <person name="Richier S."/>
            <person name="Rokitta S."/>
            <person name="Shiraiwa Y."/>
            <person name="Soanes D.M."/>
            <person name="van der Giezen M."/>
            <person name="Wahlund T.M."/>
            <person name="Williams B."/>
            <person name="Wilson W."/>
            <person name="Wolfe G."/>
            <person name="Wurch L.L."/>
        </authorList>
    </citation>
    <scope>NUCLEOTIDE SEQUENCE</scope>
</reference>
<evidence type="ECO:0000256" key="2">
    <source>
        <dbReference type="SAM" id="MobiDB-lite"/>
    </source>
</evidence>
<name>A0A0D3JQ24_EMIH1</name>
<keyword evidence="3" id="KW-0812">Transmembrane</keyword>
<dbReference type="eggNOG" id="KOG1347">
    <property type="taxonomic scope" value="Eukaryota"/>
</dbReference>
<dbReference type="AlphaFoldDB" id="A0A0D3JQ24"/>
<feature type="transmembrane region" description="Helical" evidence="3">
    <location>
        <begin position="247"/>
        <end position="268"/>
    </location>
</feature>
<dbReference type="GO" id="GO:0015297">
    <property type="term" value="F:antiporter activity"/>
    <property type="evidence" value="ECO:0007669"/>
    <property type="project" value="InterPro"/>
</dbReference>
<evidence type="ECO:0000256" key="3">
    <source>
        <dbReference type="SAM" id="Phobius"/>
    </source>
</evidence>
<keyword evidence="3" id="KW-1133">Transmembrane helix</keyword>
<dbReference type="Pfam" id="PF01554">
    <property type="entry name" value="MatE"/>
    <property type="match status" value="1"/>
</dbReference>
<feature type="compositionally biased region" description="Basic and acidic residues" evidence="2">
    <location>
        <begin position="328"/>
        <end position="340"/>
    </location>
</feature>
<proteinExistence type="inferred from homology"/>